<sequence>MRHIHSVIIGAGQAGLAMSRCLSDRSIRHVVIERGEVANSWRSERWDSLRLLTPNWQSRLPGFVYSGPNPDGFMNMDGITGHLKAYAEISRAPVETGTTVLSVTGVDRNYRVATDKGDWLCRNVVLASGACNRARIPGFAAALPEDILQITPLGYKNPAQLPKGGVLVVGASASGVQLAAEIAAAGHEVLLAAGQHVRVPRHYRGRDIQWWMDTTGVLDMTTREVDDIVRARRVPSLQLIGDHRIQFHDLNALGAAGVEVTGKLAGIRDGVALFSGALANNCALSDLKMNRLLAEFDKWAERQDEAGNLGVPERFGPTLVPASPRLSCDLTGGRIRTVVWATGFEPDFSWLRLPVFNGKGQLIHHEGRVAPGIYALGLPFMRRRKSALIDGVGADAGAHADHIMRTSGLRVA</sequence>
<dbReference type="AlphaFoldDB" id="A0A2S3UXH9"/>
<organism evidence="2 3">
    <name type="scientific">Roseibium marinum</name>
    <dbReference type="NCBI Taxonomy" id="281252"/>
    <lineage>
        <taxon>Bacteria</taxon>
        <taxon>Pseudomonadati</taxon>
        <taxon>Pseudomonadota</taxon>
        <taxon>Alphaproteobacteria</taxon>
        <taxon>Hyphomicrobiales</taxon>
        <taxon>Stappiaceae</taxon>
        <taxon>Roseibium</taxon>
    </lineage>
</organism>
<dbReference type="PANTHER" id="PTHR43539:SF78">
    <property type="entry name" value="FLAVIN-CONTAINING MONOOXYGENASE"/>
    <property type="match status" value="1"/>
</dbReference>
<reference evidence="2 3" key="1">
    <citation type="submission" date="2018-01" db="EMBL/GenBank/DDBJ databases">
        <title>Genomic Encyclopedia of Archaeal and Bacterial Type Strains, Phase II (KMG-II): from individual species to whole genera.</title>
        <authorList>
            <person name="Goeker M."/>
        </authorList>
    </citation>
    <scope>NUCLEOTIDE SEQUENCE [LARGE SCALE GENOMIC DNA]</scope>
    <source>
        <strain evidence="2 3">DSM 17023</strain>
    </source>
</reference>
<keyword evidence="3" id="KW-1185">Reference proteome</keyword>
<dbReference type="GO" id="GO:0050660">
    <property type="term" value="F:flavin adenine dinucleotide binding"/>
    <property type="evidence" value="ECO:0007669"/>
    <property type="project" value="TreeGrafter"/>
</dbReference>
<gene>
    <name evidence="2" type="ORF">CLV41_103340</name>
</gene>
<accession>A0A2S3UXH9</accession>
<protein>
    <submittedName>
        <fullName evidence="2">Putative flavoprotein involved in K+ transport</fullName>
    </submittedName>
</protein>
<comment type="caution">
    <text evidence="2">The sequence shown here is derived from an EMBL/GenBank/DDBJ whole genome shotgun (WGS) entry which is preliminary data.</text>
</comment>
<evidence type="ECO:0000256" key="1">
    <source>
        <dbReference type="ARBA" id="ARBA00023002"/>
    </source>
</evidence>
<keyword evidence="1" id="KW-0560">Oxidoreductase</keyword>
<dbReference type="GO" id="GO:0004497">
    <property type="term" value="F:monooxygenase activity"/>
    <property type="evidence" value="ECO:0007669"/>
    <property type="project" value="TreeGrafter"/>
</dbReference>
<dbReference type="InterPro" id="IPR036188">
    <property type="entry name" value="FAD/NAD-bd_sf"/>
</dbReference>
<dbReference type="Gene3D" id="3.50.50.60">
    <property type="entry name" value="FAD/NAD(P)-binding domain"/>
    <property type="match status" value="2"/>
</dbReference>
<name>A0A2S3UXH9_9HYPH</name>
<evidence type="ECO:0000313" key="2">
    <source>
        <dbReference type="EMBL" id="POF32417.1"/>
    </source>
</evidence>
<dbReference type="EMBL" id="PPCN01000003">
    <property type="protein sequence ID" value="POF32417.1"/>
    <property type="molecule type" value="Genomic_DNA"/>
</dbReference>
<proteinExistence type="predicted"/>
<dbReference type="PANTHER" id="PTHR43539">
    <property type="entry name" value="FLAVIN-BINDING MONOOXYGENASE-LIKE PROTEIN (AFU_ORTHOLOGUE AFUA_4G09220)"/>
    <property type="match status" value="1"/>
</dbReference>
<dbReference type="SUPFAM" id="SSF51905">
    <property type="entry name" value="FAD/NAD(P)-binding domain"/>
    <property type="match status" value="1"/>
</dbReference>
<dbReference type="Proteomes" id="UP000236959">
    <property type="component" value="Unassembled WGS sequence"/>
</dbReference>
<dbReference type="OrthoDB" id="9773233at2"/>
<dbReference type="RefSeq" id="WP_103222331.1">
    <property type="nucleotide sequence ID" value="NZ_PPCN01000003.1"/>
</dbReference>
<dbReference type="InterPro" id="IPR050982">
    <property type="entry name" value="Auxin_biosynth/cation_transpt"/>
</dbReference>
<dbReference type="Pfam" id="PF13738">
    <property type="entry name" value="Pyr_redox_3"/>
    <property type="match status" value="1"/>
</dbReference>
<evidence type="ECO:0000313" key="3">
    <source>
        <dbReference type="Proteomes" id="UP000236959"/>
    </source>
</evidence>
<dbReference type="PRINTS" id="PR00411">
    <property type="entry name" value="PNDRDTASEI"/>
</dbReference>